<organism evidence="2 3">
    <name type="scientific">Klebsiella phage vB_Kpn_K10PH82C1</name>
    <dbReference type="NCBI Taxonomy" id="3071631"/>
    <lineage>
        <taxon>Viruses</taxon>
        <taxon>Duplodnaviria</taxon>
        <taxon>Heunggongvirae</taxon>
        <taxon>Uroviricota</taxon>
        <taxon>Caudoviricetes</taxon>
        <taxon>Autographivirales</taxon>
        <taxon>Autotranscriptaviridae</taxon>
        <taxon>Studiervirinae</taxon>
        <taxon>Benllochvirus</taxon>
        <taxon>Benllochvirus K10PH82C1</taxon>
    </lineage>
</organism>
<gene>
    <name evidence="2" type="ORF">K10PH82C1_LOCUS38</name>
</gene>
<proteinExistence type="predicted"/>
<dbReference type="InterPro" id="IPR024281">
    <property type="entry name" value="Phage_T7-like_viron_assmbl"/>
</dbReference>
<dbReference type="Proteomes" id="UP001296230">
    <property type="component" value="Chromosome"/>
</dbReference>
<accession>A0AAD2GQ16</accession>
<sequence length="84" mass="8488">MGSIVKKIKKTVGKVTGGLLGIDQKAPSAAAQVEAPAPAVEVETAKVENVDTGEASTESNQKRARSAGKRALSVTRNSGGGVNI</sequence>
<feature type="region of interest" description="Disordered" evidence="1">
    <location>
        <begin position="48"/>
        <end position="84"/>
    </location>
</feature>
<dbReference type="Pfam" id="PF11653">
    <property type="entry name" value="VirionAssem_T7"/>
    <property type="match status" value="1"/>
</dbReference>
<protein>
    <submittedName>
        <fullName evidence="2">Host range and adsorption protein</fullName>
    </submittedName>
</protein>
<evidence type="ECO:0000313" key="2">
    <source>
        <dbReference type="EMBL" id="CAK1344582.1"/>
    </source>
</evidence>
<keyword evidence="3" id="KW-1185">Reference proteome</keyword>
<dbReference type="EMBL" id="OY757061">
    <property type="protein sequence ID" value="CAK1344582.1"/>
    <property type="molecule type" value="Genomic_DNA"/>
</dbReference>
<reference evidence="2" key="1">
    <citation type="submission" date="2023-10" db="EMBL/GenBank/DDBJ databases">
        <authorList>
            <person name="Robby Concha-Eloko"/>
            <person name="Pilar Barberan- Martinez"/>
            <person name="Rafael Sanjuan"/>
            <person name="Pilar Domingo-Calap"/>
        </authorList>
    </citation>
    <scope>NUCLEOTIDE SEQUENCE</scope>
</reference>
<evidence type="ECO:0000256" key="1">
    <source>
        <dbReference type="SAM" id="MobiDB-lite"/>
    </source>
</evidence>
<evidence type="ECO:0000313" key="3">
    <source>
        <dbReference type="Proteomes" id="UP001296230"/>
    </source>
</evidence>
<name>A0AAD2GQ16_9CAUD</name>